<evidence type="ECO:0000313" key="1">
    <source>
        <dbReference type="EMBL" id="QJA57281.1"/>
    </source>
</evidence>
<name>A0A6M3IIT3_9ZZZZ</name>
<sequence length="149" mass="17640">MEYDSTKDTLKHIQRVGELLHKICHTLLDRIDNHDNTKLVSPEKEKFDEYTPKLKGSTYGSEEYKTFLKELDQILLHHYSYNSHHPEHYDKGIDDMTLVDVIEMLCDWKAASERHLNGNILKSIEINTKRFNMSEQLKIILENTAKKYF</sequence>
<dbReference type="AlphaFoldDB" id="A0A6M3IIT3"/>
<accession>A0A6M3IIT3</accession>
<dbReference type="InterPro" id="IPR043721">
    <property type="entry name" value="DUF5662"/>
</dbReference>
<gene>
    <name evidence="1" type="ORF">MM415B01667_0007</name>
</gene>
<proteinExistence type="predicted"/>
<organism evidence="1">
    <name type="scientific">viral metagenome</name>
    <dbReference type="NCBI Taxonomy" id="1070528"/>
    <lineage>
        <taxon>unclassified sequences</taxon>
        <taxon>metagenomes</taxon>
        <taxon>organismal metagenomes</taxon>
    </lineage>
</organism>
<protein>
    <submittedName>
        <fullName evidence="1">Uncharacterized protein</fullName>
    </submittedName>
</protein>
<reference evidence="1" key="1">
    <citation type="submission" date="2020-03" db="EMBL/GenBank/DDBJ databases">
        <title>The deep terrestrial virosphere.</title>
        <authorList>
            <person name="Holmfeldt K."/>
            <person name="Nilsson E."/>
            <person name="Simone D."/>
            <person name="Lopez-Fernandez M."/>
            <person name="Wu X."/>
            <person name="de Brujin I."/>
            <person name="Lundin D."/>
            <person name="Andersson A."/>
            <person name="Bertilsson S."/>
            <person name="Dopson M."/>
        </authorList>
    </citation>
    <scope>NUCLEOTIDE SEQUENCE</scope>
    <source>
        <strain evidence="1">MM415B01667</strain>
    </source>
</reference>
<dbReference type="Pfam" id="PF18907">
    <property type="entry name" value="DUF5662"/>
    <property type="match status" value="1"/>
</dbReference>
<dbReference type="EMBL" id="MT141265">
    <property type="protein sequence ID" value="QJA57281.1"/>
    <property type="molecule type" value="Genomic_DNA"/>
</dbReference>